<gene>
    <name evidence="2" type="ORF">WKI71_07090</name>
</gene>
<feature type="region of interest" description="Disordered" evidence="1">
    <location>
        <begin position="1"/>
        <end position="31"/>
    </location>
</feature>
<dbReference type="EMBL" id="JBBKAK010000001">
    <property type="protein sequence ID" value="MEJ8668407.1"/>
    <property type="molecule type" value="Genomic_DNA"/>
</dbReference>
<proteinExistence type="predicted"/>
<protein>
    <submittedName>
        <fullName evidence="2">Uncharacterized protein</fullName>
    </submittedName>
</protein>
<dbReference type="Proteomes" id="UP001376459">
    <property type="component" value="Unassembled WGS sequence"/>
</dbReference>
<evidence type="ECO:0000313" key="3">
    <source>
        <dbReference type="Proteomes" id="UP001376459"/>
    </source>
</evidence>
<keyword evidence="3" id="KW-1185">Reference proteome</keyword>
<organism evidence="2 3">
    <name type="scientific">Streptomyces machairae</name>
    <dbReference type="NCBI Taxonomy" id="3134109"/>
    <lineage>
        <taxon>Bacteria</taxon>
        <taxon>Bacillati</taxon>
        <taxon>Actinomycetota</taxon>
        <taxon>Actinomycetes</taxon>
        <taxon>Kitasatosporales</taxon>
        <taxon>Streptomycetaceae</taxon>
        <taxon>Streptomyces</taxon>
    </lineage>
</organism>
<reference evidence="2 3" key="1">
    <citation type="submission" date="2024-03" db="EMBL/GenBank/DDBJ databases">
        <title>Novel Streptomyces species of biotechnological and ecological value are a feature of Machair soil.</title>
        <authorList>
            <person name="Prole J.R."/>
            <person name="Goodfellow M."/>
            <person name="Allenby N."/>
            <person name="Ward A.C."/>
        </authorList>
    </citation>
    <scope>NUCLEOTIDE SEQUENCE [LARGE SCALE GENOMIC DNA]</scope>
    <source>
        <strain evidence="2 3">MS1.AVA.1</strain>
    </source>
</reference>
<comment type="caution">
    <text evidence="2">The sequence shown here is derived from an EMBL/GenBank/DDBJ whole genome shotgun (WGS) entry which is preliminary data.</text>
</comment>
<sequence length="110" mass="11828">MGESDHRWTAHPRQAQQGLRAPAAAPPPTPYVVGARLVDVPRLRAERATARPRPLPGPHWALPPAAWEHTGAMVRPYVAHLGAPHTTAPAGEAPPGQALTRARRLPDECL</sequence>
<evidence type="ECO:0000313" key="2">
    <source>
        <dbReference type="EMBL" id="MEJ8668407.1"/>
    </source>
</evidence>
<feature type="region of interest" description="Disordered" evidence="1">
    <location>
        <begin position="85"/>
        <end position="110"/>
    </location>
</feature>
<accession>A0ABU8UIG0</accession>
<evidence type="ECO:0000256" key="1">
    <source>
        <dbReference type="SAM" id="MobiDB-lite"/>
    </source>
</evidence>
<name>A0ABU8UIG0_9ACTN</name>